<dbReference type="GeneID" id="93619408"/>
<dbReference type="VEuPathDB" id="FungiDB:RO3G_12443"/>
<feature type="region of interest" description="Disordered" evidence="1">
    <location>
        <begin position="17"/>
        <end position="59"/>
    </location>
</feature>
<evidence type="ECO:0000313" key="2">
    <source>
        <dbReference type="EMBL" id="EIE87732.1"/>
    </source>
</evidence>
<name>I1CH02_RHIO9</name>
<feature type="region of interest" description="Disordered" evidence="1">
    <location>
        <begin position="180"/>
        <end position="199"/>
    </location>
</feature>
<dbReference type="OrthoDB" id="2236116at2759"/>
<dbReference type="RefSeq" id="XP_067523128.1">
    <property type="nucleotide sequence ID" value="XM_067667027.1"/>
</dbReference>
<dbReference type="AlphaFoldDB" id="I1CH02"/>
<proteinExistence type="predicted"/>
<dbReference type="STRING" id="246409.I1CH02"/>
<keyword evidence="3" id="KW-1185">Reference proteome</keyword>
<evidence type="ECO:0000256" key="1">
    <source>
        <dbReference type="SAM" id="MobiDB-lite"/>
    </source>
</evidence>
<protein>
    <submittedName>
        <fullName evidence="2">Uncharacterized protein</fullName>
    </submittedName>
</protein>
<accession>I1CH02</accession>
<gene>
    <name evidence="2" type="ORF">RO3G_12443</name>
</gene>
<sequence length="259" mass="30007">MPRFKKKAQRFKYSLEEAPKNIAPSFRENFTKKQPDGGDDEPRPSTSRARKERKQEDDSLLFNALKEQLQKRLVRKVTDVLGKNENVEALKSTLLTAKRLERRVVPEAEKSHDYPFGTIEKYIKRNSKQKKKKKKKGYQYWVDHVNEMFNITLSQVQGQSTVHNLPKSASSELSDLATPEFSIPATPSHPKETSASQRNLEPNRTFAAHMNQIIRKDLEPEIKGHFSNVLKNANVDAFDYVCNYDFKVFNTILLLSEFY</sequence>
<organism evidence="2 3">
    <name type="scientific">Rhizopus delemar (strain RA 99-880 / ATCC MYA-4621 / FGSC 9543 / NRRL 43880)</name>
    <name type="common">Mucormycosis agent</name>
    <name type="synonym">Rhizopus arrhizus var. delemar</name>
    <dbReference type="NCBI Taxonomy" id="246409"/>
    <lineage>
        <taxon>Eukaryota</taxon>
        <taxon>Fungi</taxon>
        <taxon>Fungi incertae sedis</taxon>
        <taxon>Mucoromycota</taxon>
        <taxon>Mucoromycotina</taxon>
        <taxon>Mucoromycetes</taxon>
        <taxon>Mucorales</taxon>
        <taxon>Mucorineae</taxon>
        <taxon>Rhizopodaceae</taxon>
        <taxon>Rhizopus</taxon>
    </lineage>
</organism>
<feature type="compositionally biased region" description="Basic and acidic residues" evidence="1">
    <location>
        <begin position="29"/>
        <end position="43"/>
    </location>
</feature>
<reference evidence="2 3" key="1">
    <citation type="journal article" date="2009" name="PLoS Genet.">
        <title>Genomic analysis of the basal lineage fungus Rhizopus oryzae reveals a whole-genome duplication.</title>
        <authorList>
            <person name="Ma L.-J."/>
            <person name="Ibrahim A.S."/>
            <person name="Skory C."/>
            <person name="Grabherr M.G."/>
            <person name="Burger G."/>
            <person name="Butler M."/>
            <person name="Elias M."/>
            <person name="Idnurm A."/>
            <person name="Lang B.F."/>
            <person name="Sone T."/>
            <person name="Abe A."/>
            <person name="Calvo S.E."/>
            <person name="Corrochano L.M."/>
            <person name="Engels R."/>
            <person name="Fu J."/>
            <person name="Hansberg W."/>
            <person name="Kim J.-M."/>
            <person name="Kodira C.D."/>
            <person name="Koehrsen M.J."/>
            <person name="Liu B."/>
            <person name="Miranda-Saavedra D."/>
            <person name="O'Leary S."/>
            <person name="Ortiz-Castellanos L."/>
            <person name="Poulter R."/>
            <person name="Rodriguez-Romero J."/>
            <person name="Ruiz-Herrera J."/>
            <person name="Shen Y.-Q."/>
            <person name="Zeng Q."/>
            <person name="Galagan J."/>
            <person name="Birren B.W."/>
            <person name="Cuomo C.A."/>
            <person name="Wickes B.L."/>
        </authorList>
    </citation>
    <scope>NUCLEOTIDE SEQUENCE [LARGE SCALE GENOMIC DNA]</scope>
    <source>
        <strain evidence="3">RA 99-880 / ATCC MYA-4621 / FGSC 9543 / NRRL 43880</strain>
    </source>
</reference>
<dbReference type="Proteomes" id="UP000009138">
    <property type="component" value="Unassembled WGS sequence"/>
</dbReference>
<dbReference type="EMBL" id="CH476741">
    <property type="protein sequence ID" value="EIE87732.1"/>
    <property type="molecule type" value="Genomic_DNA"/>
</dbReference>
<evidence type="ECO:0000313" key="3">
    <source>
        <dbReference type="Proteomes" id="UP000009138"/>
    </source>
</evidence>
<dbReference type="InParanoid" id="I1CH02"/>